<proteinExistence type="predicted"/>
<dbReference type="Proteomes" id="UP000887565">
    <property type="component" value="Unplaced"/>
</dbReference>
<reference evidence="2" key="1">
    <citation type="submission" date="2022-11" db="UniProtKB">
        <authorList>
            <consortium name="WormBaseParasite"/>
        </authorList>
    </citation>
    <scope>IDENTIFICATION</scope>
</reference>
<name>A0A915KZS5_ROMCU</name>
<sequence>MRKIYHSKMKNLTPIPLRLEFEIVRMLIRFSMKLFEF</sequence>
<accession>A0A915KZS5</accession>
<evidence type="ECO:0000313" key="2">
    <source>
        <dbReference type="WBParaSite" id="nRc.2.0.1.t43013-RA"/>
    </source>
</evidence>
<protein>
    <submittedName>
        <fullName evidence="2">Uncharacterized protein</fullName>
    </submittedName>
</protein>
<dbReference type="AlphaFoldDB" id="A0A915KZS5"/>
<organism evidence="1 2">
    <name type="scientific">Romanomermis culicivorax</name>
    <name type="common">Nematode worm</name>
    <dbReference type="NCBI Taxonomy" id="13658"/>
    <lineage>
        <taxon>Eukaryota</taxon>
        <taxon>Metazoa</taxon>
        <taxon>Ecdysozoa</taxon>
        <taxon>Nematoda</taxon>
        <taxon>Enoplea</taxon>
        <taxon>Dorylaimia</taxon>
        <taxon>Mermithida</taxon>
        <taxon>Mermithoidea</taxon>
        <taxon>Mermithidae</taxon>
        <taxon>Romanomermis</taxon>
    </lineage>
</organism>
<dbReference type="WBParaSite" id="nRc.2.0.1.t43013-RA">
    <property type="protein sequence ID" value="nRc.2.0.1.t43013-RA"/>
    <property type="gene ID" value="nRc.2.0.1.g43013"/>
</dbReference>
<evidence type="ECO:0000313" key="1">
    <source>
        <dbReference type="Proteomes" id="UP000887565"/>
    </source>
</evidence>
<keyword evidence="1" id="KW-1185">Reference proteome</keyword>